<dbReference type="RefSeq" id="WP_245896738.1">
    <property type="nucleotide sequence ID" value="NZ_QBKT01000002.1"/>
</dbReference>
<reference evidence="1 2" key="1">
    <citation type="submission" date="2018-04" db="EMBL/GenBank/DDBJ databases">
        <title>Genomic Encyclopedia of Archaeal and Bacterial Type Strains, Phase II (KMG-II): from individual species to whole genera.</title>
        <authorList>
            <person name="Goeker M."/>
        </authorList>
    </citation>
    <scope>NUCLEOTIDE SEQUENCE [LARGE SCALE GENOMIC DNA]</scope>
    <source>
        <strain evidence="1 2">DSM 25731</strain>
    </source>
</reference>
<accession>A0A2T6C3Y2</accession>
<sequence length="65" mass="6898">MSKILNIKGATEISKAAQSKINGGIGSNPDLSKCGCDCAGRVTGPFYCNWYIACPQVYTCDDATF</sequence>
<proteinExistence type="predicted"/>
<evidence type="ECO:0000313" key="1">
    <source>
        <dbReference type="EMBL" id="PTX63039.1"/>
    </source>
</evidence>
<name>A0A2T6C3Y2_9FLAO</name>
<protein>
    <recommendedName>
        <fullName evidence="3">Natural product</fullName>
    </recommendedName>
</protein>
<keyword evidence="2" id="KW-1185">Reference proteome</keyword>
<evidence type="ECO:0008006" key="3">
    <source>
        <dbReference type="Google" id="ProtNLM"/>
    </source>
</evidence>
<dbReference type="EMBL" id="QBKT01000002">
    <property type="protein sequence ID" value="PTX63039.1"/>
    <property type="molecule type" value="Genomic_DNA"/>
</dbReference>
<dbReference type="AlphaFoldDB" id="A0A2T6C3Y2"/>
<dbReference type="Proteomes" id="UP000244090">
    <property type="component" value="Unassembled WGS sequence"/>
</dbReference>
<comment type="caution">
    <text evidence="1">The sequence shown here is derived from an EMBL/GenBank/DDBJ whole genome shotgun (WGS) entry which is preliminary data.</text>
</comment>
<gene>
    <name evidence="1" type="ORF">C8N46_102440</name>
</gene>
<organism evidence="1 2">
    <name type="scientific">Kordia periserrulae</name>
    <dbReference type="NCBI Taxonomy" id="701523"/>
    <lineage>
        <taxon>Bacteria</taxon>
        <taxon>Pseudomonadati</taxon>
        <taxon>Bacteroidota</taxon>
        <taxon>Flavobacteriia</taxon>
        <taxon>Flavobacteriales</taxon>
        <taxon>Flavobacteriaceae</taxon>
        <taxon>Kordia</taxon>
    </lineage>
</organism>
<evidence type="ECO:0000313" key="2">
    <source>
        <dbReference type="Proteomes" id="UP000244090"/>
    </source>
</evidence>